<organism evidence="1 2">
    <name type="scientific">Lacinutrix neustonica</name>
    <dbReference type="NCBI Taxonomy" id="2980107"/>
    <lineage>
        <taxon>Bacteria</taxon>
        <taxon>Pseudomonadati</taxon>
        <taxon>Bacteroidota</taxon>
        <taxon>Flavobacteriia</taxon>
        <taxon>Flavobacteriales</taxon>
        <taxon>Flavobacteriaceae</taxon>
        <taxon>Lacinutrix</taxon>
    </lineage>
</organism>
<evidence type="ECO:0000313" key="1">
    <source>
        <dbReference type="EMBL" id="WAC02466.1"/>
    </source>
</evidence>
<dbReference type="RefSeq" id="WP_267677064.1">
    <property type="nucleotide sequence ID" value="NZ_CP113088.1"/>
</dbReference>
<gene>
    <name evidence="1" type="ORF">N7U66_01780</name>
</gene>
<protein>
    <submittedName>
        <fullName evidence="1">Uncharacterized protein</fullName>
    </submittedName>
</protein>
<name>A0A9E8SDU1_9FLAO</name>
<dbReference type="KEGG" id="lnu:N7U66_01780"/>
<keyword evidence="2" id="KW-1185">Reference proteome</keyword>
<proteinExistence type="predicted"/>
<reference evidence="1" key="1">
    <citation type="submission" date="2022-11" db="EMBL/GenBank/DDBJ databases">
        <title>Lacinutrix neustonica HL-RS19T sp. nov., isolated from the surface microlayer sample of brackish Lake Shihwa.</title>
        <authorList>
            <person name="Choi J.Y."/>
            <person name="Hwang C.Y."/>
        </authorList>
    </citation>
    <scope>NUCLEOTIDE SEQUENCE</scope>
    <source>
        <strain evidence="1">HL-RS19</strain>
    </source>
</reference>
<accession>A0A9E8SDU1</accession>
<dbReference type="EMBL" id="CP113088">
    <property type="protein sequence ID" value="WAC02466.1"/>
    <property type="molecule type" value="Genomic_DNA"/>
</dbReference>
<sequence length="76" mass="8081">MKLFGPSGIRILHIGGDHFGLHTDEVNTMATMDAQGEVSSASSGIAVYGIYSLLVPEPQSVARLLQVPTQDPFTLP</sequence>
<dbReference type="AlphaFoldDB" id="A0A9E8SDU1"/>
<dbReference type="Proteomes" id="UP001164705">
    <property type="component" value="Chromosome"/>
</dbReference>
<evidence type="ECO:0000313" key="2">
    <source>
        <dbReference type="Proteomes" id="UP001164705"/>
    </source>
</evidence>